<accession>A0ABR3TUS9</accession>
<keyword evidence="3" id="KW-1185">Reference proteome</keyword>
<evidence type="ECO:0000313" key="3">
    <source>
        <dbReference type="Proteomes" id="UP001521184"/>
    </source>
</evidence>
<dbReference type="EMBL" id="JAKEKT020000021">
    <property type="protein sequence ID" value="KAL1644996.1"/>
    <property type="molecule type" value="Genomic_DNA"/>
</dbReference>
<organism evidence="2 3">
    <name type="scientific">Diplodia intermedia</name>
    <dbReference type="NCBI Taxonomy" id="856260"/>
    <lineage>
        <taxon>Eukaryota</taxon>
        <taxon>Fungi</taxon>
        <taxon>Dikarya</taxon>
        <taxon>Ascomycota</taxon>
        <taxon>Pezizomycotina</taxon>
        <taxon>Dothideomycetes</taxon>
        <taxon>Dothideomycetes incertae sedis</taxon>
        <taxon>Botryosphaeriales</taxon>
        <taxon>Botryosphaeriaceae</taxon>
        <taxon>Diplodia</taxon>
    </lineage>
</organism>
<sequence>MRARMNPLAQSPLGSVWTSVSRRDFERNIDELERKRVILEPRDYTDKELSDETDATAALPLHLEHNLADDFAYISAYDVGVDHITAATIEYSGSSGITVRLAANEGVEDCVQAAIKEVLRILKECDRRCSHRERSEEDILSIVVCLNKNRIYSRLRSRRHKKSTKGRKNHTGGQEKKLLSLDLKNLVGQQDEQTRNKLQELATLRAEIDEFISLVEQVESSENPEPMEELKKVVKKAWLIAEKKIGIKHRLGRLGVLSDRLDSPTIQDMDKIANYWRICQDLVKIRQARETRHLLDDPRLEVIENYKDAGSASKECFTPRYVHAEIQLIAYYEASGNKTSARIIGASREACFLCDAFIKAHGRFSVSKAHRQVMNIWTVPERKDYGAESLERVRRAIMTVNSEVRQEVVSKKPRPRTYPKQSSVNLNRFVIISPTLKLLKVYHQASEREVQYLYKKAGHGAGHSVEWHTCSFQSRANSFKGSGNCTDEQRPSRYGKWANK</sequence>
<comment type="caution">
    <text evidence="2">The sequence shown here is derived from an EMBL/GenBank/DDBJ whole genome shotgun (WGS) entry which is preliminary data.</text>
</comment>
<reference evidence="2 3" key="1">
    <citation type="journal article" date="2023" name="Plant Dis.">
        <title>First Report of Diplodia intermedia Causing Canker and Dieback Diseases on Apple Trees in Canada.</title>
        <authorList>
            <person name="Ellouze W."/>
            <person name="Ilyukhin E."/>
            <person name="Sulman M."/>
            <person name="Ali S."/>
        </authorList>
    </citation>
    <scope>NUCLEOTIDE SEQUENCE [LARGE SCALE GENOMIC DNA]</scope>
    <source>
        <strain evidence="2 3">M45-28</strain>
    </source>
</reference>
<dbReference type="Proteomes" id="UP001521184">
    <property type="component" value="Unassembled WGS sequence"/>
</dbReference>
<protein>
    <submittedName>
        <fullName evidence="2">Uncharacterized protein</fullName>
    </submittedName>
</protein>
<feature type="region of interest" description="Disordered" evidence="1">
    <location>
        <begin position="480"/>
        <end position="500"/>
    </location>
</feature>
<name>A0ABR3TUS9_9PEZI</name>
<evidence type="ECO:0000313" key="2">
    <source>
        <dbReference type="EMBL" id="KAL1644996.1"/>
    </source>
</evidence>
<dbReference type="InterPro" id="IPR027796">
    <property type="entry name" value="OTT_1508_deam-like"/>
</dbReference>
<evidence type="ECO:0000256" key="1">
    <source>
        <dbReference type="SAM" id="MobiDB-lite"/>
    </source>
</evidence>
<dbReference type="Pfam" id="PF14441">
    <property type="entry name" value="OTT_1508_deam"/>
    <property type="match status" value="1"/>
</dbReference>
<gene>
    <name evidence="2" type="ORF">SLS58_004067</name>
</gene>
<proteinExistence type="predicted"/>